<evidence type="ECO:0000313" key="3">
    <source>
        <dbReference type="Proteomes" id="UP000628840"/>
    </source>
</evidence>
<dbReference type="EMBL" id="BMPF01000002">
    <property type="protein sequence ID" value="GGL30601.1"/>
    <property type="molecule type" value="Genomic_DNA"/>
</dbReference>
<dbReference type="RefSeq" id="WP_188880727.1">
    <property type="nucleotide sequence ID" value="NZ_BMPF01000002.1"/>
</dbReference>
<keyword evidence="1" id="KW-0812">Transmembrane</keyword>
<organism evidence="2 3">
    <name type="scientific">Halarchaeum grantii</name>
    <dbReference type="NCBI Taxonomy" id="1193105"/>
    <lineage>
        <taxon>Archaea</taxon>
        <taxon>Methanobacteriati</taxon>
        <taxon>Methanobacteriota</taxon>
        <taxon>Stenosarchaea group</taxon>
        <taxon>Halobacteria</taxon>
        <taxon>Halobacteriales</taxon>
        <taxon>Halobacteriaceae</taxon>
    </lineage>
</organism>
<dbReference type="AlphaFoldDB" id="A0A830F1M8"/>
<name>A0A830F1M8_9EURY</name>
<proteinExistence type="predicted"/>
<feature type="transmembrane region" description="Helical" evidence="1">
    <location>
        <begin position="7"/>
        <end position="31"/>
    </location>
</feature>
<feature type="transmembrane region" description="Helical" evidence="1">
    <location>
        <begin position="43"/>
        <end position="64"/>
    </location>
</feature>
<evidence type="ECO:0000256" key="1">
    <source>
        <dbReference type="SAM" id="Phobius"/>
    </source>
</evidence>
<keyword evidence="1" id="KW-1133">Transmembrane helix</keyword>
<keyword evidence="1" id="KW-0472">Membrane</keyword>
<protein>
    <submittedName>
        <fullName evidence="2">Uncharacterized protein</fullName>
    </submittedName>
</protein>
<gene>
    <name evidence="2" type="ORF">GCM10009037_12870</name>
</gene>
<reference evidence="2 3" key="1">
    <citation type="journal article" date="2019" name="Int. J. Syst. Evol. Microbiol.">
        <title>The Global Catalogue of Microorganisms (GCM) 10K type strain sequencing project: providing services to taxonomists for standard genome sequencing and annotation.</title>
        <authorList>
            <consortium name="The Broad Institute Genomics Platform"/>
            <consortium name="The Broad Institute Genome Sequencing Center for Infectious Disease"/>
            <person name="Wu L."/>
            <person name="Ma J."/>
        </authorList>
    </citation>
    <scope>NUCLEOTIDE SEQUENCE [LARGE SCALE GENOMIC DNA]</scope>
    <source>
        <strain evidence="2 3">JCM 19585</strain>
    </source>
</reference>
<keyword evidence="3" id="KW-1185">Reference proteome</keyword>
<sequence>MDAGRLLYRVVALYVASLVVVGLLTGVWLFAPAVVARPTVAVLWFSLGGFGFLVLVTVGLLTYFET</sequence>
<evidence type="ECO:0000313" key="2">
    <source>
        <dbReference type="EMBL" id="GGL30601.1"/>
    </source>
</evidence>
<accession>A0A830F1M8</accession>
<comment type="caution">
    <text evidence="2">The sequence shown here is derived from an EMBL/GenBank/DDBJ whole genome shotgun (WGS) entry which is preliminary data.</text>
</comment>
<dbReference type="Proteomes" id="UP000628840">
    <property type="component" value="Unassembled WGS sequence"/>
</dbReference>